<evidence type="ECO:0000256" key="2">
    <source>
        <dbReference type="ARBA" id="ARBA00022692"/>
    </source>
</evidence>
<dbReference type="STRING" id="37546.A0A1B0GF07"/>
<dbReference type="SMART" id="SM00353">
    <property type="entry name" value="HLH"/>
    <property type="match status" value="1"/>
</dbReference>
<dbReference type="GO" id="GO:0005005">
    <property type="term" value="F:transmembrane-ephrin receptor activity"/>
    <property type="evidence" value="ECO:0007669"/>
    <property type="project" value="TreeGrafter"/>
</dbReference>
<keyword evidence="12" id="KW-1185">Reference proteome</keyword>
<dbReference type="Gene3D" id="4.10.280.10">
    <property type="entry name" value="Helix-loop-helix DNA-binding domain"/>
    <property type="match status" value="1"/>
</dbReference>
<dbReference type="InterPro" id="IPR011598">
    <property type="entry name" value="bHLH_dom"/>
</dbReference>
<dbReference type="GO" id="GO:0030425">
    <property type="term" value="C:dendrite"/>
    <property type="evidence" value="ECO:0007669"/>
    <property type="project" value="TreeGrafter"/>
</dbReference>
<dbReference type="PANTHER" id="PTHR46877">
    <property type="entry name" value="EPH RECEPTOR A5"/>
    <property type="match status" value="1"/>
</dbReference>
<comment type="subcellular location">
    <subcellularLocation>
        <location evidence="1">Membrane</location>
        <topology evidence="1">Single-pass membrane protein</topology>
    </subcellularLocation>
</comment>
<keyword evidence="5" id="KW-1133">Transmembrane helix</keyword>
<feature type="region of interest" description="Disordered" evidence="8">
    <location>
        <begin position="417"/>
        <end position="450"/>
    </location>
</feature>
<dbReference type="Pfam" id="PF00010">
    <property type="entry name" value="HLH"/>
    <property type="match status" value="1"/>
</dbReference>
<evidence type="ECO:0000256" key="6">
    <source>
        <dbReference type="ARBA" id="ARBA00023136"/>
    </source>
</evidence>
<keyword evidence="7" id="KW-0675">Receptor</keyword>
<evidence type="ECO:0008006" key="13">
    <source>
        <dbReference type="Google" id="ProtNLM"/>
    </source>
</evidence>
<feature type="compositionally biased region" description="Polar residues" evidence="8">
    <location>
        <begin position="438"/>
        <end position="448"/>
    </location>
</feature>
<keyword evidence="2" id="KW-0812">Transmembrane</keyword>
<feature type="domain" description="Fibronectin type-III" evidence="9">
    <location>
        <begin position="55"/>
        <end position="162"/>
    </location>
</feature>
<feature type="compositionally biased region" description="Low complexity" evidence="8">
    <location>
        <begin position="279"/>
        <end position="290"/>
    </location>
</feature>
<evidence type="ECO:0000256" key="3">
    <source>
        <dbReference type="ARBA" id="ARBA00022741"/>
    </source>
</evidence>
<dbReference type="AlphaFoldDB" id="A0A1B0GF07"/>
<dbReference type="PROSITE" id="PS50888">
    <property type="entry name" value="BHLH"/>
    <property type="match status" value="1"/>
</dbReference>
<dbReference type="PANTHER" id="PTHR46877:SF14">
    <property type="entry name" value="RECEPTOR PROTEIN-TYROSINE KINASE"/>
    <property type="match status" value="1"/>
</dbReference>
<dbReference type="PROSITE" id="PS50853">
    <property type="entry name" value="FN3"/>
    <property type="match status" value="1"/>
</dbReference>
<dbReference type="InterPro" id="IPR003961">
    <property type="entry name" value="FN3_dom"/>
</dbReference>
<dbReference type="EnsemblMetazoa" id="GMOY011878-RA">
    <property type="protein sequence ID" value="GMOY011878-PA"/>
    <property type="gene ID" value="GMOY011878"/>
</dbReference>
<dbReference type="InterPro" id="IPR036638">
    <property type="entry name" value="HLH_DNA-bd_sf"/>
</dbReference>
<dbReference type="Gene3D" id="2.10.50.10">
    <property type="entry name" value="Tumor Necrosis Factor Receptor, subunit A, domain 2"/>
    <property type="match status" value="1"/>
</dbReference>
<evidence type="ECO:0000313" key="11">
    <source>
        <dbReference type="EnsemblMetazoa" id="GMOY011878-PA"/>
    </source>
</evidence>
<evidence type="ECO:0000256" key="8">
    <source>
        <dbReference type="SAM" id="MobiDB-lite"/>
    </source>
</evidence>
<feature type="region of interest" description="Disordered" evidence="8">
    <location>
        <begin position="279"/>
        <end position="302"/>
    </location>
</feature>
<dbReference type="EMBL" id="CCAG010012729">
    <property type="status" value="NOT_ANNOTATED_CDS"/>
    <property type="molecule type" value="Genomic_DNA"/>
</dbReference>
<organism evidence="11 12">
    <name type="scientific">Glossina morsitans morsitans</name>
    <name type="common">Savannah tsetse fly</name>
    <dbReference type="NCBI Taxonomy" id="37546"/>
    <lineage>
        <taxon>Eukaryota</taxon>
        <taxon>Metazoa</taxon>
        <taxon>Ecdysozoa</taxon>
        <taxon>Arthropoda</taxon>
        <taxon>Hexapoda</taxon>
        <taxon>Insecta</taxon>
        <taxon>Pterygota</taxon>
        <taxon>Neoptera</taxon>
        <taxon>Endopterygota</taxon>
        <taxon>Diptera</taxon>
        <taxon>Brachycera</taxon>
        <taxon>Muscomorpha</taxon>
        <taxon>Hippoboscoidea</taxon>
        <taxon>Glossinidae</taxon>
        <taxon>Glossina</taxon>
    </lineage>
</organism>
<name>A0A1B0GF07_GLOMM</name>
<dbReference type="CDD" id="cd11431">
    <property type="entry name" value="bHLH_TS_taxi_Dei"/>
    <property type="match status" value="1"/>
</dbReference>
<feature type="region of interest" description="Disordered" evidence="8">
    <location>
        <begin position="249"/>
        <end position="268"/>
    </location>
</feature>
<proteinExistence type="predicted"/>
<dbReference type="EMBL" id="CCAG010012728">
    <property type="status" value="NOT_ANNOTATED_CDS"/>
    <property type="molecule type" value="Genomic_DNA"/>
</dbReference>
<feature type="region of interest" description="Disordered" evidence="8">
    <location>
        <begin position="149"/>
        <end position="179"/>
    </location>
</feature>
<dbReference type="VEuPathDB" id="VectorBase:GMOY011878"/>
<dbReference type="InterPro" id="IPR050449">
    <property type="entry name" value="Ephrin_rcpt_TKs"/>
</dbReference>
<dbReference type="PhylomeDB" id="A0A1B0GF07"/>
<sequence>CPIGSFRSVEISKCVPCPPNSNASKTASGICNCLPGFYRHPSDGKLTPCYKPPGPPTNLTLLFVDHISAILSWNSPNRDHTESVLHHTRTKYITNLVYKVVCSSCSQNVVFTPSSDTFNDTKLTLTNLEPITTYILQIHSMNGVSRIIGNNSTSDNEESQRLETESSPVDGLGSETAVSGNKEGFENMRVSTNPAHNKPIDLSQIKTEYAEITFTTTESAILSTKEPKMDSEKYSLRQRQKRKHFLANALDSQDYNSDNSSESGQNGLNSVKNFAIHNNSNAGKAKSKAAPLSKYRRKTANARERTRMREINTAFENLRHCVPSCITNEDAGATNEKLTKITTLRLAMKYIRILSEALTKPGEADYELLYDCTQAKLYSPATITTMELNKGEKESNEKICTKRKGNKVKMKNNAEKQKTNVIRKSLTKRQTSKKQKPIDTQNNYTSPASLRCQESPLSNISSAYASLSSDFSASPLSNSSYVYENQNVTTNFIYTPSNHQQNYQNPTHYKTGSAENNNLLLESDGESLNLSESCLSPLQTANRTCSNTTNSYENASKDLTSLENPLELSLRLVEPVQEDSLTFTIDQVDPPPSACISPLMALEPFNPFDLFHADLAEQTALDLFLT</sequence>
<feature type="compositionally biased region" description="Basic residues" evidence="8">
    <location>
        <begin position="425"/>
        <end position="435"/>
    </location>
</feature>
<dbReference type="InterPro" id="IPR013783">
    <property type="entry name" value="Ig-like_fold"/>
</dbReference>
<dbReference type="SUPFAM" id="SSF47459">
    <property type="entry name" value="HLH, helix-loop-helix DNA-binding domain"/>
    <property type="match status" value="1"/>
</dbReference>
<feature type="compositionally biased region" description="Polar residues" evidence="8">
    <location>
        <begin position="250"/>
        <end position="268"/>
    </location>
</feature>
<dbReference type="GO" id="GO:0007411">
    <property type="term" value="P:axon guidance"/>
    <property type="evidence" value="ECO:0007669"/>
    <property type="project" value="TreeGrafter"/>
</dbReference>
<keyword evidence="6" id="KW-0472">Membrane</keyword>
<evidence type="ECO:0000256" key="5">
    <source>
        <dbReference type="ARBA" id="ARBA00022989"/>
    </source>
</evidence>
<dbReference type="Gene3D" id="2.60.40.10">
    <property type="entry name" value="Immunoglobulins"/>
    <property type="match status" value="1"/>
</dbReference>
<evidence type="ECO:0000313" key="12">
    <source>
        <dbReference type="Proteomes" id="UP000092444"/>
    </source>
</evidence>
<protein>
    <recommendedName>
        <fullName evidence="13">BHLH domain-containing protein</fullName>
    </recommendedName>
</protein>
<dbReference type="GO" id="GO:0005886">
    <property type="term" value="C:plasma membrane"/>
    <property type="evidence" value="ECO:0007669"/>
    <property type="project" value="TreeGrafter"/>
</dbReference>
<accession>A0A1B0GF07</accession>
<keyword evidence="4" id="KW-0067">ATP-binding</keyword>
<evidence type="ECO:0000256" key="1">
    <source>
        <dbReference type="ARBA" id="ARBA00004167"/>
    </source>
</evidence>
<evidence type="ECO:0000256" key="4">
    <source>
        <dbReference type="ARBA" id="ARBA00022840"/>
    </source>
</evidence>
<dbReference type="GO" id="GO:0046983">
    <property type="term" value="F:protein dimerization activity"/>
    <property type="evidence" value="ECO:0007669"/>
    <property type="project" value="InterPro"/>
</dbReference>
<keyword evidence="3" id="KW-0547">Nucleotide-binding</keyword>
<dbReference type="CDD" id="cd00063">
    <property type="entry name" value="FN3"/>
    <property type="match status" value="1"/>
</dbReference>
<dbReference type="Proteomes" id="UP000092444">
    <property type="component" value="Unassembled WGS sequence"/>
</dbReference>
<feature type="domain" description="BHLH" evidence="10">
    <location>
        <begin position="295"/>
        <end position="354"/>
    </location>
</feature>
<dbReference type="SUPFAM" id="SSF49265">
    <property type="entry name" value="Fibronectin type III"/>
    <property type="match status" value="1"/>
</dbReference>
<reference evidence="11" key="1">
    <citation type="submission" date="2020-05" db="UniProtKB">
        <authorList>
            <consortium name="EnsemblMetazoa"/>
        </authorList>
    </citation>
    <scope>IDENTIFICATION</scope>
    <source>
        <strain evidence="11">Yale</strain>
    </source>
</reference>
<evidence type="ECO:0000259" key="9">
    <source>
        <dbReference type="PROSITE" id="PS50853"/>
    </source>
</evidence>
<evidence type="ECO:0000256" key="7">
    <source>
        <dbReference type="ARBA" id="ARBA00023170"/>
    </source>
</evidence>
<dbReference type="GO" id="GO:0005524">
    <property type="term" value="F:ATP binding"/>
    <property type="evidence" value="ECO:0007669"/>
    <property type="project" value="UniProtKB-KW"/>
</dbReference>
<evidence type="ECO:0000259" key="10">
    <source>
        <dbReference type="PROSITE" id="PS50888"/>
    </source>
</evidence>
<dbReference type="InterPro" id="IPR036116">
    <property type="entry name" value="FN3_sf"/>
</dbReference>
<dbReference type="SMART" id="SM00060">
    <property type="entry name" value="FN3"/>
    <property type="match status" value="1"/>
</dbReference>